<protein>
    <recommendedName>
        <fullName evidence="2">peptidylprolyl isomerase</fullName>
        <ecNumber evidence="2">5.2.1.8</ecNumber>
    </recommendedName>
</protein>
<evidence type="ECO:0000256" key="4">
    <source>
        <dbReference type="ARBA" id="ARBA00022803"/>
    </source>
</evidence>
<proteinExistence type="predicted"/>
<dbReference type="Gene3D" id="1.25.40.10">
    <property type="entry name" value="Tetratricopeptide repeat domain"/>
    <property type="match status" value="1"/>
</dbReference>
<evidence type="ECO:0000313" key="9">
    <source>
        <dbReference type="Proteomes" id="UP000236291"/>
    </source>
</evidence>
<dbReference type="EC" id="5.2.1.8" evidence="2"/>
<dbReference type="Pfam" id="PF00515">
    <property type="entry name" value="TPR_1"/>
    <property type="match status" value="1"/>
</dbReference>
<evidence type="ECO:0000256" key="7">
    <source>
        <dbReference type="PROSITE-ProRule" id="PRU00339"/>
    </source>
</evidence>
<evidence type="ECO:0000256" key="5">
    <source>
        <dbReference type="ARBA" id="ARBA00023110"/>
    </source>
</evidence>
<dbReference type="ExpressionAtlas" id="A0A2K3PQ05">
    <property type="expression patterns" value="baseline"/>
</dbReference>
<dbReference type="SMART" id="SM00028">
    <property type="entry name" value="TPR"/>
    <property type="match status" value="1"/>
</dbReference>
<dbReference type="AlphaFoldDB" id="A0A2K3PQ05"/>
<comment type="caution">
    <text evidence="8">The sequence shown here is derived from an EMBL/GenBank/DDBJ whole genome shotgun (WGS) entry which is preliminary data.</text>
</comment>
<comment type="catalytic activity">
    <reaction evidence="1">
        <text>[protein]-peptidylproline (omega=180) = [protein]-peptidylproline (omega=0)</text>
        <dbReference type="Rhea" id="RHEA:16237"/>
        <dbReference type="Rhea" id="RHEA-COMP:10747"/>
        <dbReference type="Rhea" id="RHEA-COMP:10748"/>
        <dbReference type="ChEBI" id="CHEBI:83833"/>
        <dbReference type="ChEBI" id="CHEBI:83834"/>
        <dbReference type="EC" id="5.2.1.8"/>
    </reaction>
</comment>
<dbReference type="Proteomes" id="UP000236291">
    <property type="component" value="Unassembled WGS sequence"/>
</dbReference>
<dbReference type="InterPro" id="IPR019734">
    <property type="entry name" value="TPR_rpt"/>
</dbReference>
<reference evidence="8 9" key="2">
    <citation type="journal article" date="2017" name="Front. Plant Sci.">
        <title>Gene Classification and Mining of Molecular Markers Useful in Red Clover (Trifolium pratense) Breeding.</title>
        <authorList>
            <person name="Istvanek J."/>
            <person name="Dluhosova J."/>
            <person name="Dluhos P."/>
            <person name="Patkova L."/>
            <person name="Nedelnik J."/>
            <person name="Repkova J."/>
        </authorList>
    </citation>
    <scope>NUCLEOTIDE SEQUENCE [LARGE SCALE GENOMIC DNA]</scope>
    <source>
        <strain evidence="9">cv. Tatra</strain>
        <tissue evidence="8">Young leaves</tissue>
    </source>
</reference>
<dbReference type="PROSITE" id="PS50005">
    <property type="entry name" value="TPR"/>
    <property type="match status" value="1"/>
</dbReference>
<keyword evidence="3" id="KW-0677">Repeat</keyword>
<gene>
    <name evidence="8" type="ORF">L195_g014118</name>
</gene>
<dbReference type="EMBL" id="ASHM01009310">
    <property type="protein sequence ID" value="PNY17376.1"/>
    <property type="molecule type" value="Genomic_DNA"/>
</dbReference>
<dbReference type="InterPro" id="IPR050754">
    <property type="entry name" value="FKBP4/5/8-like"/>
</dbReference>
<evidence type="ECO:0000313" key="8">
    <source>
        <dbReference type="EMBL" id="PNY17376.1"/>
    </source>
</evidence>
<keyword evidence="6 8" id="KW-0413">Isomerase</keyword>
<name>A0A2K3PQ05_TRIPR</name>
<evidence type="ECO:0000256" key="3">
    <source>
        <dbReference type="ARBA" id="ARBA00022737"/>
    </source>
</evidence>
<evidence type="ECO:0000256" key="1">
    <source>
        <dbReference type="ARBA" id="ARBA00000971"/>
    </source>
</evidence>
<dbReference type="PANTHER" id="PTHR46512:SF9">
    <property type="entry name" value="PEPTIDYLPROLYL ISOMERASE"/>
    <property type="match status" value="1"/>
</dbReference>
<dbReference type="InterPro" id="IPR011990">
    <property type="entry name" value="TPR-like_helical_dom_sf"/>
</dbReference>
<organism evidence="8 9">
    <name type="scientific">Trifolium pratense</name>
    <name type="common">Red clover</name>
    <dbReference type="NCBI Taxonomy" id="57577"/>
    <lineage>
        <taxon>Eukaryota</taxon>
        <taxon>Viridiplantae</taxon>
        <taxon>Streptophyta</taxon>
        <taxon>Embryophyta</taxon>
        <taxon>Tracheophyta</taxon>
        <taxon>Spermatophyta</taxon>
        <taxon>Magnoliopsida</taxon>
        <taxon>eudicotyledons</taxon>
        <taxon>Gunneridae</taxon>
        <taxon>Pentapetalae</taxon>
        <taxon>rosids</taxon>
        <taxon>fabids</taxon>
        <taxon>Fabales</taxon>
        <taxon>Fabaceae</taxon>
        <taxon>Papilionoideae</taxon>
        <taxon>50 kb inversion clade</taxon>
        <taxon>NPAAA clade</taxon>
        <taxon>Hologalegina</taxon>
        <taxon>IRL clade</taxon>
        <taxon>Trifolieae</taxon>
        <taxon>Trifolium</taxon>
    </lineage>
</organism>
<sequence length="131" mass="14911">MAIKKYRKALRYLDMCWEKDGVDQDKSTALRKTKSQIFTNSSACKLKLGDLNGALLDADFAMHDGDNAKALFRKGQVYMLLNDLDAALESFKKALELEPNDGGIKKEYAIVRKKVADRHDKEKKAYSKMFN</sequence>
<dbReference type="GO" id="GO:0003755">
    <property type="term" value="F:peptidyl-prolyl cis-trans isomerase activity"/>
    <property type="evidence" value="ECO:0007669"/>
    <property type="project" value="UniProtKB-KW"/>
</dbReference>
<evidence type="ECO:0000256" key="6">
    <source>
        <dbReference type="ARBA" id="ARBA00023235"/>
    </source>
</evidence>
<feature type="repeat" description="TPR" evidence="7">
    <location>
        <begin position="68"/>
        <end position="101"/>
    </location>
</feature>
<dbReference type="PROSITE" id="PS50293">
    <property type="entry name" value="TPR_REGION"/>
    <property type="match status" value="1"/>
</dbReference>
<dbReference type="FunFam" id="1.25.40.10:FF:000029">
    <property type="entry name" value="peptidyl-prolyl cis-trans isomerase D"/>
    <property type="match status" value="1"/>
</dbReference>
<evidence type="ECO:0000256" key="2">
    <source>
        <dbReference type="ARBA" id="ARBA00013194"/>
    </source>
</evidence>
<dbReference type="SUPFAM" id="SSF48452">
    <property type="entry name" value="TPR-like"/>
    <property type="match status" value="1"/>
</dbReference>
<keyword evidence="5" id="KW-0697">Rotamase</keyword>
<dbReference type="PANTHER" id="PTHR46512">
    <property type="entry name" value="PEPTIDYLPROLYL ISOMERASE"/>
    <property type="match status" value="1"/>
</dbReference>
<keyword evidence="4 7" id="KW-0802">TPR repeat</keyword>
<reference evidence="8 9" key="1">
    <citation type="journal article" date="2014" name="Am. J. Bot.">
        <title>Genome assembly and annotation for red clover (Trifolium pratense; Fabaceae).</title>
        <authorList>
            <person name="Istvanek J."/>
            <person name="Jaros M."/>
            <person name="Krenek A."/>
            <person name="Repkova J."/>
        </authorList>
    </citation>
    <scope>NUCLEOTIDE SEQUENCE [LARGE SCALE GENOMIC DNA]</scope>
    <source>
        <strain evidence="9">cv. Tatra</strain>
        <tissue evidence="8">Young leaves</tissue>
    </source>
</reference>
<accession>A0A2K3PQ05</accession>